<name>A0A6L3SRB8_9HYPH</name>
<reference evidence="1 2" key="1">
    <citation type="submission" date="2019-09" db="EMBL/GenBank/DDBJ databases">
        <title>YIM 48816 draft genome.</title>
        <authorList>
            <person name="Jiang L."/>
        </authorList>
    </citation>
    <scope>NUCLEOTIDE SEQUENCE [LARGE SCALE GENOMIC DNA]</scope>
    <source>
        <strain evidence="1 2">YIM 48816</strain>
    </source>
</reference>
<proteinExistence type="predicted"/>
<keyword evidence="2" id="KW-1185">Reference proteome</keyword>
<evidence type="ECO:0000313" key="2">
    <source>
        <dbReference type="Proteomes" id="UP000474159"/>
    </source>
</evidence>
<accession>A0A6L3SRB8</accession>
<dbReference type="Proteomes" id="UP000474159">
    <property type="component" value="Unassembled WGS sequence"/>
</dbReference>
<sequence>MDIALPLWCTACGGKRIETYPDWLVRGCEREQLHTGTYAKEIALIMRMLPATSLQPRLHYAASEMAGRGLGWLDGTRLDLGDRGCPVIRFGRGERRGLLPTGPSRRPGLVTVALAAMHAADPDRQSLRELRQAIADRIENDIALLDRLDGRRA</sequence>
<dbReference type="AlphaFoldDB" id="A0A6L3SRB8"/>
<dbReference type="OrthoDB" id="8006220at2"/>
<protein>
    <submittedName>
        <fullName evidence="1">Uncharacterized protein</fullName>
    </submittedName>
</protein>
<gene>
    <name evidence="1" type="ORF">F6X53_25740</name>
</gene>
<evidence type="ECO:0000313" key="1">
    <source>
        <dbReference type="EMBL" id="KAB1074590.1"/>
    </source>
</evidence>
<dbReference type="EMBL" id="VZZK01000036">
    <property type="protein sequence ID" value="KAB1074590.1"/>
    <property type="molecule type" value="Genomic_DNA"/>
</dbReference>
<organism evidence="1 2">
    <name type="scientific">Methylobacterium soli</name>
    <dbReference type="NCBI Taxonomy" id="553447"/>
    <lineage>
        <taxon>Bacteria</taxon>
        <taxon>Pseudomonadati</taxon>
        <taxon>Pseudomonadota</taxon>
        <taxon>Alphaproteobacteria</taxon>
        <taxon>Hyphomicrobiales</taxon>
        <taxon>Methylobacteriaceae</taxon>
        <taxon>Methylobacterium</taxon>
    </lineage>
</organism>
<comment type="caution">
    <text evidence="1">The sequence shown here is derived from an EMBL/GenBank/DDBJ whole genome shotgun (WGS) entry which is preliminary data.</text>
</comment>
<dbReference type="RefSeq" id="WP_151003706.1">
    <property type="nucleotide sequence ID" value="NZ_BPQY01000118.1"/>
</dbReference>